<dbReference type="EMBL" id="CACRUX010000101">
    <property type="protein sequence ID" value="VYU52819.1"/>
    <property type="molecule type" value="Genomic_DNA"/>
</dbReference>
<reference evidence="1" key="1">
    <citation type="submission" date="2019-11" db="EMBL/GenBank/DDBJ databases">
        <authorList>
            <person name="Feng L."/>
        </authorList>
    </citation>
    <scope>NUCLEOTIDE SEQUENCE</scope>
    <source>
        <strain evidence="1">VrattiLFYP33</strain>
    </source>
</reference>
<gene>
    <name evidence="1" type="ORF">VRLFYP33_02376</name>
</gene>
<organism evidence="1">
    <name type="scientific">Veillonella ratti</name>
    <dbReference type="NCBI Taxonomy" id="103892"/>
    <lineage>
        <taxon>Bacteria</taxon>
        <taxon>Bacillati</taxon>
        <taxon>Bacillota</taxon>
        <taxon>Negativicutes</taxon>
        <taxon>Veillonellales</taxon>
        <taxon>Veillonellaceae</taxon>
        <taxon>Veillonella</taxon>
    </lineage>
</organism>
<dbReference type="Gene3D" id="3.40.50.10400">
    <property type="entry name" value="Hypothetical protein PA1492"/>
    <property type="match status" value="1"/>
</dbReference>
<name>A0A6N3FLW0_9FIRM</name>
<evidence type="ECO:0000313" key="1">
    <source>
        <dbReference type="EMBL" id="VYU52819.1"/>
    </source>
</evidence>
<dbReference type="InterPro" id="IPR025518">
    <property type="entry name" value="DUF4406"/>
</dbReference>
<protein>
    <recommendedName>
        <fullName evidence="2">DUF4406 domain-containing protein</fullName>
    </recommendedName>
</protein>
<dbReference type="SUPFAM" id="SSF52309">
    <property type="entry name" value="N-(deoxy)ribosyltransferase-like"/>
    <property type="match status" value="1"/>
</dbReference>
<evidence type="ECO:0008006" key="2">
    <source>
        <dbReference type="Google" id="ProtNLM"/>
    </source>
</evidence>
<dbReference type="RefSeq" id="WP_156705880.1">
    <property type="nucleotide sequence ID" value="NZ_CACRUX010000101.1"/>
</dbReference>
<dbReference type="AlphaFoldDB" id="A0A6N3FLW0"/>
<proteinExistence type="predicted"/>
<dbReference type="Pfam" id="PF14359">
    <property type="entry name" value="DUF4406"/>
    <property type="match status" value="1"/>
</dbReference>
<sequence length="140" mass="16408">MNELKPWKPLVYVAHPFGGLIRNQKKIDKIMNELVFSDDKHVYVSPIHNFGFAYLEGDEYQRGLDVCLNLLKKCDILVICPGWENSRGCKQEVKLAIDNNIPVFLLGNWKQEVLTDNELEHYYDFMVQRNSEEYENNGRV</sequence>
<accession>A0A6N3FLW0</accession>